<dbReference type="Proteomes" id="UP000680656">
    <property type="component" value="Chromosome"/>
</dbReference>
<accession>A0A8E7AYJ6</accession>
<keyword evidence="2" id="KW-1185">Reference proteome</keyword>
<dbReference type="KEGG" id="mrtj:KHC33_10490"/>
<gene>
    <name evidence="1" type="ORF">KHC33_10490</name>
</gene>
<proteinExistence type="predicted"/>
<dbReference type="GeneID" id="65097616"/>
<evidence type="ECO:0000313" key="2">
    <source>
        <dbReference type="Proteomes" id="UP000680656"/>
    </source>
</evidence>
<dbReference type="AlphaFoldDB" id="A0A8E7AYJ6"/>
<evidence type="ECO:0000313" key="1">
    <source>
        <dbReference type="EMBL" id="QVV87773.1"/>
    </source>
</evidence>
<organism evidence="1 2">
    <name type="scientific">Methanospirillum purgamenti</name>
    <dbReference type="NCBI Taxonomy" id="2834276"/>
    <lineage>
        <taxon>Archaea</taxon>
        <taxon>Methanobacteriati</taxon>
        <taxon>Methanobacteriota</taxon>
        <taxon>Stenosarchaea group</taxon>
        <taxon>Methanomicrobia</taxon>
        <taxon>Methanomicrobiales</taxon>
        <taxon>Methanospirillaceae</taxon>
        <taxon>Methanospirillum</taxon>
    </lineage>
</organism>
<dbReference type="Gene3D" id="1.10.10.10">
    <property type="entry name" value="Winged helix-like DNA-binding domain superfamily/Winged helix DNA-binding domain"/>
    <property type="match status" value="1"/>
</dbReference>
<sequence length="287" mass="32016">MTQSAGPDQCIYQSAGPTTSVYVTEPVNHHIHEESAFSLPLYSPVLLYELNQTDYIIRTSGKECSLITPTGLHLQKVWLTGALTSYEMMRHEGILRIADPTGAMSFSLKPQALDPSLEPSDLVPPLFLSITAHAEKGNQGEEKIRWVIESCTIASRQDRDGWILETTHQLLNRLHTLNTFIKTGEGHNSLNNTRKHYNYQIKNLKNLAEQSGKALDVVKGPGPDINPAELILSIVTEYSGPKGIQIEDIFKYAKRSAFSEEIVKSTIKQLIEEDEVYQPAAGFIKLL</sequence>
<dbReference type="EMBL" id="CP075546">
    <property type="protein sequence ID" value="QVV87773.1"/>
    <property type="molecule type" value="Genomic_DNA"/>
</dbReference>
<protein>
    <submittedName>
        <fullName evidence="1">Uncharacterized protein</fullName>
    </submittedName>
</protein>
<name>A0A8E7AYJ6_9EURY</name>
<dbReference type="RefSeq" id="WP_214418593.1">
    <property type="nucleotide sequence ID" value="NZ_CP075546.1"/>
</dbReference>
<dbReference type="InterPro" id="IPR036388">
    <property type="entry name" value="WH-like_DNA-bd_sf"/>
</dbReference>
<reference evidence="1 2" key="1">
    <citation type="submission" date="2021-05" db="EMBL/GenBank/DDBJ databases">
        <title>A novel Methanospirillum isolate from a pyrite-forming mixed culture.</title>
        <authorList>
            <person name="Bunk B."/>
            <person name="Sproer C."/>
            <person name="Spring S."/>
            <person name="Pester M."/>
        </authorList>
    </citation>
    <scope>NUCLEOTIDE SEQUENCE [LARGE SCALE GENOMIC DNA]</scope>
    <source>
        <strain evidence="1 2">J.3.6.1-F.2.7.3</strain>
    </source>
</reference>